<organism evidence="2 3">
    <name type="scientific">Brassica napus</name>
    <name type="common">Rape</name>
    <dbReference type="NCBI Taxonomy" id="3708"/>
    <lineage>
        <taxon>Eukaryota</taxon>
        <taxon>Viridiplantae</taxon>
        <taxon>Streptophyta</taxon>
        <taxon>Embryophyta</taxon>
        <taxon>Tracheophyta</taxon>
        <taxon>Spermatophyta</taxon>
        <taxon>Magnoliopsida</taxon>
        <taxon>eudicotyledons</taxon>
        <taxon>Gunneridae</taxon>
        <taxon>Pentapetalae</taxon>
        <taxon>rosids</taxon>
        <taxon>malvids</taxon>
        <taxon>Brassicales</taxon>
        <taxon>Brassicaceae</taxon>
        <taxon>Brassiceae</taxon>
        <taxon>Brassica</taxon>
    </lineage>
</organism>
<name>A0A078G782_BRANA</name>
<evidence type="ECO:0000313" key="3">
    <source>
        <dbReference type="Proteomes" id="UP000028999"/>
    </source>
</evidence>
<dbReference type="STRING" id="3708.A0A078G782"/>
<protein>
    <submittedName>
        <fullName evidence="2">BnaC03g29430D protein</fullName>
    </submittedName>
</protein>
<proteinExistence type="predicted"/>
<dbReference type="InterPro" id="IPR057460">
    <property type="entry name" value="CAF17_C"/>
</dbReference>
<accession>A0A078G782</accession>
<feature type="domain" description="CAF17 C-terminal" evidence="1">
    <location>
        <begin position="2"/>
        <end position="40"/>
    </location>
</feature>
<sequence length="54" mass="5955">MGSRGMGVMRVEEALKASTELTVNGSEDVKVEAIRPTWWPAEWFQQDQSGVAST</sequence>
<dbReference type="EMBL" id="LK032119">
    <property type="protein sequence ID" value="CDY21259.1"/>
    <property type="molecule type" value="Genomic_DNA"/>
</dbReference>
<dbReference type="Proteomes" id="UP000028999">
    <property type="component" value="Unassembled WGS sequence"/>
</dbReference>
<gene>
    <name evidence="2" type="primary">BnaC03g29430D</name>
    <name evidence="2" type="ORF">GSBRNA2T00015578001</name>
</gene>
<reference evidence="2 3" key="1">
    <citation type="journal article" date="2014" name="Science">
        <title>Plant genetics. Early allopolyploid evolution in the post-Neolithic Brassica napus oilseed genome.</title>
        <authorList>
            <person name="Chalhoub B."/>
            <person name="Denoeud F."/>
            <person name="Liu S."/>
            <person name="Parkin I.A."/>
            <person name="Tang H."/>
            <person name="Wang X."/>
            <person name="Chiquet J."/>
            <person name="Belcram H."/>
            <person name="Tong C."/>
            <person name="Samans B."/>
            <person name="Correa M."/>
            <person name="Da Silva C."/>
            <person name="Just J."/>
            <person name="Falentin C."/>
            <person name="Koh C.S."/>
            <person name="Le Clainche I."/>
            <person name="Bernard M."/>
            <person name="Bento P."/>
            <person name="Noel B."/>
            <person name="Labadie K."/>
            <person name="Alberti A."/>
            <person name="Charles M."/>
            <person name="Arnaud D."/>
            <person name="Guo H."/>
            <person name="Daviaud C."/>
            <person name="Alamery S."/>
            <person name="Jabbari K."/>
            <person name="Zhao M."/>
            <person name="Edger P.P."/>
            <person name="Chelaifa H."/>
            <person name="Tack D."/>
            <person name="Lassalle G."/>
            <person name="Mestiri I."/>
            <person name="Schnel N."/>
            <person name="Le Paslier M.C."/>
            <person name="Fan G."/>
            <person name="Renault V."/>
            <person name="Bayer P.E."/>
            <person name="Golicz A.A."/>
            <person name="Manoli S."/>
            <person name="Lee T.H."/>
            <person name="Thi V.H."/>
            <person name="Chalabi S."/>
            <person name="Hu Q."/>
            <person name="Fan C."/>
            <person name="Tollenaere R."/>
            <person name="Lu Y."/>
            <person name="Battail C."/>
            <person name="Shen J."/>
            <person name="Sidebottom C.H."/>
            <person name="Wang X."/>
            <person name="Canaguier A."/>
            <person name="Chauveau A."/>
            <person name="Berard A."/>
            <person name="Deniot G."/>
            <person name="Guan M."/>
            <person name="Liu Z."/>
            <person name="Sun F."/>
            <person name="Lim Y.P."/>
            <person name="Lyons E."/>
            <person name="Town C.D."/>
            <person name="Bancroft I."/>
            <person name="Wang X."/>
            <person name="Meng J."/>
            <person name="Ma J."/>
            <person name="Pires J.C."/>
            <person name="King G.J."/>
            <person name="Brunel D."/>
            <person name="Delourme R."/>
            <person name="Renard M."/>
            <person name="Aury J.M."/>
            <person name="Adams K.L."/>
            <person name="Batley J."/>
            <person name="Snowdon R.J."/>
            <person name="Tost J."/>
            <person name="Edwards D."/>
            <person name="Zhou Y."/>
            <person name="Hua W."/>
            <person name="Sharpe A.G."/>
            <person name="Paterson A.H."/>
            <person name="Guan C."/>
            <person name="Wincker P."/>
        </authorList>
    </citation>
    <scope>NUCLEOTIDE SEQUENCE [LARGE SCALE GENOMIC DNA]</scope>
    <source>
        <strain evidence="3">cv. Darmor-bzh</strain>
    </source>
</reference>
<evidence type="ECO:0000313" key="2">
    <source>
        <dbReference type="EMBL" id="CDY21259.1"/>
    </source>
</evidence>
<dbReference type="Gramene" id="CDY21259">
    <property type="protein sequence ID" value="CDY21259"/>
    <property type="gene ID" value="GSBRNA2T00015578001"/>
</dbReference>
<dbReference type="PaxDb" id="3708-A0A078G782"/>
<dbReference type="AlphaFoldDB" id="A0A078G782"/>
<evidence type="ECO:0000259" key="1">
    <source>
        <dbReference type="Pfam" id="PF25455"/>
    </source>
</evidence>
<dbReference type="Pfam" id="PF25455">
    <property type="entry name" value="Beta-barrel_CAF17_C"/>
    <property type="match status" value="1"/>
</dbReference>
<keyword evidence="3" id="KW-1185">Reference proteome</keyword>